<name>A0A6F8U6F6_9GAMM</name>
<evidence type="ECO:0000256" key="2">
    <source>
        <dbReference type="ARBA" id="ARBA00023136"/>
    </source>
</evidence>
<organism evidence="7 8">
    <name type="scientific">Halomonas hydrothermalis</name>
    <dbReference type="NCBI Taxonomy" id="115561"/>
    <lineage>
        <taxon>Bacteria</taxon>
        <taxon>Pseudomonadati</taxon>
        <taxon>Pseudomonadota</taxon>
        <taxon>Gammaproteobacteria</taxon>
        <taxon>Oceanospirillales</taxon>
        <taxon>Halomonadaceae</taxon>
        <taxon>Halomonas</taxon>
    </lineage>
</organism>
<reference evidence="7 8" key="1">
    <citation type="submission" date="2020-03" db="EMBL/GenBank/DDBJ databases">
        <title>Complete Genome Sequence of Halomonas hydrothermalis Strain Slthf2, Halophilic Bacterium Isolated from Deep-Sea Hydrothermal-Vent Environments.</title>
        <authorList>
            <person name="Takeyama N."/>
            <person name="Huang M."/>
            <person name="Sato K."/>
            <person name="Galipon J."/>
            <person name="Arakawa K."/>
        </authorList>
    </citation>
    <scope>NUCLEOTIDE SEQUENCE [LARGE SCALE GENOMIC DNA]</scope>
    <source>
        <strain evidence="7 8">Slthf2</strain>
    </source>
</reference>
<feature type="chain" id="PRO_5026121917" description="OmpA-like domain-containing protein" evidence="5">
    <location>
        <begin position="28"/>
        <end position="262"/>
    </location>
</feature>
<sequence>MGINTKTALLAASSVLAVSSFFNSVHAEGFPDVEAVPAELSEPFLRDGAFIPLDNLRQVEAGAGRLTQQNVTSLLGLPNDPSADSQGDGWLYNVNLPLHGESYLVCQYRVSFSQQVLTSSEWRRPQCDLLFAELSTPAQPQEVSFSADFLFGFDSYAISSQGRAELQRAIQSAQTRFQAPTILVTGHTDRIGSAEYNLRLSEQRAKAVADALVEGGADPLNIRYAGQGQSEPLVSCQNIAGAALKECLAPNRRVEILLQENI</sequence>
<dbReference type="InterPro" id="IPR006664">
    <property type="entry name" value="OMP_bac"/>
</dbReference>
<dbReference type="CDD" id="cd07185">
    <property type="entry name" value="OmpA_C-like"/>
    <property type="match status" value="1"/>
</dbReference>
<evidence type="ECO:0000256" key="3">
    <source>
        <dbReference type="ARBA" id="ARBA00023237"/>
    </source>
</evidence>
<keyword evidence="8" id="KW-1185">Reference proteome</keyword>
<dbReference type="PANTHER" id="PTHR30329">
    <property type="entry name" value="STATOR ELEMENT OF FLAGELLAR MOTOR COMPLEX"/>
    <property type="match status" value="1"/>
</dbReference>
<keyword evidence="3" id="KW-0998">Cell outer membrane</keyword>
<evidence type="ECO:0000313" key="7">
    <source>
        <dbReference type="EMBL" id="BCB09128.1"/>
    </source>
</evidence>
<dbReference type="EMBL" id="AP022843">
    <property type="protein sequence ID" value="BCB09128.1"/>
    <property type="molecule type" value="Genomic_DNA"/>
</dbReference>
<keyword evidence="2 4" id="KW-0472">Membrane</keyword>
<dbReference type="PANTHER" id="PTHR30329:SF21">
    <property type="entry name" value="LIPOPROTEIN YIAD-RELATED"/>
    <property type="match status" value="1"/>
</dbReference>
<proteinExistence type="predicted"/>
<dbReference type="SUPFAM" id="SSF103088">
    <property type="entry name" value="OmpA-like"/>
    <property type="match status" value="1"/>
</dbReference>
<feature type="signal peptide" evidence="5">
    <location>
        <begin position="1"/>
        <end position="27"/>
    </location>
</feature>
<dbReference type="Gene3D" id="3.30.1330.60">
    <property type="entry name" value="OmpA-like domain"/>
    <property type="match status" value="1"/>
</dbReference>
<comment type="subcellular location">
    <subcellularLocation>
        <location evidence="1">Cell outer membrane</location>
    </subcellularLocation>
</comment>
<dbReference type="RefSeq" id="WP_172421924.1">
    <property type="nucleotide sequence ID" value="NZ_AP022843.1"/>
</dbReference>
<evidence type="ECO:0000256" key="1">
    <source>
        <dbReference type="ARBA" id="ARBA00004442"/>
    </source>
</evidence>
<feature type="domain" description="OmpA-like" evidence="6">
    <location>
        <begin position="138"/>
        <end position="262"/>
    </location>
</feature>
<dbReference type="GO" id="GO:0009279">
    <property type="term" value="C:cell outer membrane"/>
    <property type="evidence" value="ECO:0007669"/>
    <property type="project" value="UniProtKB-SubCell"/>
</dbReference>
<dbReference type="InterPro" id="IPR006665">
    <property type="entry name" value="OmpA-like"/>
</dbReference>
<dbReference type="InterPro" id="IPR036737">
    <property type="entry name" value="OmpA-like_sf"/>
</dbReference>
<accession>A0A6F8U6F6</accession>
<evidence type="ECO:0000313" key="8">
    <source>
        <dbReference type="Proteomes" id="UP000502259"/>
    </source>
</evidence>
<dbReference type="Proteomes" id="UP000502259">
    <property type="component" value="Chromosome"/>
</dbReference>
<dbReference type="PROSITE" id="PS51123">
    <property type="entry name" value="OMPA_2"/>
    <property type="match status" value="1"/>
</dbReference>
<evidence type="ECO:0000256" key="5">
    <source>
        <dbReference type="SAM" id="SignalP"/>
    </source>
</evidence>
<gene>
    <name evidence="7" type="ORF">HHSLTHF2_30180</name>
</gene>
<evidence type="ECO:0000259" key="6">
    <source>
        <dbReference type="PROSITE" id="PS51123"/>
    </source>
</evidence>
<dbReference type="Pfam" id="PF00691">
    <property type="entry name" value="OmpA"/>
    <property type="match status" value="1"/>
</dbReference>
<evidence type="ECO:0000256" key="4">
    <source>
        <dbReference type="PROSITE-ProRule" id="PRU00473"/>
    </source>
</evidence>
<dbReference type="InterPro" id="IPR050330">
    <property type="entry name" value="Bact_OuterMem_StrucFunc"/>
</dbReference>
<dbReference type="AlphaFoldDB" id="A0A6F8U6F6"/>
<keyword evidence="5" id="KW-0732">Signal</keyword>
<protein>
    <recommendedName>
        <fullName evidence="6">OmpA-like domain-containing protein</fullName>
    </recommendedName>
</protein>
<dbReference type="PRINTS" id="PR01021">
    <property type="entry name" value="OMPADOMAIN"/>
</dbReference>